<protein>
    <recommendedName>
        <fullName evidence="5">Raptor N-terminal CASPase-like domain-containing protein</fullName>
    </recommendedName>
</protein>
<evidence type="ECO:0000256" key="3">
    <source>
        <dbReference type="ARBA" id="ARBA00022737"/>
    </source>
</evidence>
<evidence type="ECO:0000259" key="5">
    <source>
        <dbReference type="SMART" id="SM01302"/>
    </source>
</evidence>
<feature type="compositionally biased region" description="Polar residues" evidence="4">
    <location>
        <begin position="888"/>
        <end position="906"/>
    </location>
</feature>
<dbReference type="Gene3D" id="2.130.10.10">
    <property type="entry name" value="YVTN repeat-like/Quinoprotein amine dehydrogenase"/>
    <property type="match status" value="2"/>
</dbReference>
<keyword evidence="7" id="KW-1185">Reference proteome</keyword>
<feature type="compositionally biased region" description="Polar residues" evidence="4">
    <location>
        <begin position="815"/>
        <end position="825"/>
    </location>
</feature>
<dbReference type="PANTHER" id="PTHR12848:SF16">
    <property type="entry name" value="REGULATORY-ASSOCIATED PROTEIN OF MTOR"/>
    <property type="match status" value="1"/>
</dbReference>
<dbReference type="Pfam" id="PF00400">
    <property type="entry name" value="WD40"/>
    <property type="match status" value="3"/>
</dbReference>
<dbReference type="InterPro" id="IPR011989">
    <property type="entry name" value="ARM-like"/>
</dbReference>
<feature type="region of interest" description="Disordered" evidence="4">
    <location>
        <begin position="887"/>
        <end position="909"/>
    </location>
</feature>
<feature type="compositionally biased region" description="Polar residues" evidence="4">
    <location>
        <begin position="786"/>
        <end position="807"/>
    </location>
</feature>
<feature type="domain" description="Raptor N-terminal CASPase-like" evidence="5">
    <location>
        <begin position="100"/>
        <end position="253"/>
    </location>
</feature>
<dbReference type="Pfam" id="PF14538">
    <property type="entry name" value="Raptor_N"/>
    <property type="match status" value="1"/>
</dbReference>
<feature type="region of interest" description="Disordered" evidence="4">
    <location>
        <begin position="786"/>
        <end position="827"/>
    </location>
</feature>
<reference evidence="6" key="1">
    <citation type="journal article" date="2023" name="Plant Biotechnol. J.">
        <title>Chromosome-level wild Hevea brasiliensis genome provides new tools for genomic-assisted breeding and valuable loci to elevate rubber yield.</title>
        <authorList>
            <person name="Cheng H."/>
            <person name="Song X."/>
            <person name="Hu Y."/>
            <person name="Wu T."/>
            <person name="Yang Q."/>
            <person name="An Z."/>
            <person name="Feng S."/>
            <person name="Deng Z."/>
            <person name="Wu W."/>
            <person name="Zeng X."/>
            <person name="Tu M."/>
            <person name="Wang X."/>
            <person name="Huang H."/>
        </authorList>
    </citation>
    <scope>NUCLEOTIDE SEQUENCE</scope>
    <source>
        <strain evidence="6">MT/VB/25A 57/8</strain>
    </source>
</reference>
<dbReference type="SMART" id="SM01302">
    <property type="entry name" value="Raptor_N"/>
    <property type="match status" value="1"/>
</dbReference>
<dbReference type="InterPro" id="IPR016024">
    <property type="entry name" value="ARM-type_fold"/>
</dbReference>
<dbReference type="Proteomes" id="UP001174677">
    <property type="component" value="Chromosome 5"/>
</dbReference>
<dbReference type="PRINTS" id="PR01547">
    <property type="entry name" value="YEAST176DUF"/>
</dbReference>
<comment type="similarity">
    <text evidence="1">Belongs to the WD repeat RAPTOR family.</text>
</comment>
<keyword evidence="3" id="KW-0677">Repeat</keyword>
<dbReference type="SMART" id="SM00320">
    <property type="entry name" value="WD40"/>
    <property type="match status" value="5"/>
</dbReference>
<proteinExistence type="inferred from homology"/>
<dbReference type="Gene3D" id="1.25.10.10">
    <property type="entry name" value="Leucine-rich Repeat Variant"/>
    <property type="match status" value="1"/>
</dbReference>
<dbReference type="InterPro" id="IPR036322">
    <property type="entry name" value="WD40_repeat_dom_sf"/>
</dbReference>
<dbReference type="InterPro" id="IPR015943">
    <property type="entry name" value="WD40/YVTN_repeat-like_dom_sf"/>
</dbReference>
<evidence type="ECO:0000256" key="4">
    <source>
        <dbReference type="SAM" id="MobiDB-lite"/>
    </source>
</evidence>
<gene>
    <name evidence="6" type="ORF">P3X46_007982</name>
</gene>
<dbReference type="SUPFAM" id="SSF48371">
    <property type="entry name" value="ARM repeat"/>
    <property type="match status" value="1"/>
</dbReference>
<evidence type="ECO:0000313" key="7">
    <source>
        <dbReference type="Proteomes" id="UP001174677"/>
    </source>
</evidence>
<dbReference type="EMBL" id="JARPOI010000005">
    <property type="protein sequence ID" value="KAJ9179632.1"/>
    <property type="molecule type" value="Genomic_DNA"/>
</dbReference>
<dbReference type="PANTHER" id="PTHR12848">
    <property type="entry name" value="REGULATORY-ASSOCIATED PROTEIN OF MTOR"/>
    <property type="match status" value="1"/>
</dbReference>
<dbReference type="InterPro" id="IPR001680">
    <property type="entry name" value="WD40_rpt"/>
</dbReference>
<dbReference type="SUPFAM" id="SSF50978">
    <property type="entry name" value="WD40 repeat-like"/>
    <property type="match status" value="1"/>
</dbReference>
<comment type="caution">
    <text evidence="6">The sequence shown here is derived from an EMBL/GenBank/DDBJ whole genome shotgun (WGS) entry which is preliminary data.</text>
</comment>
<sequence length="1366" mass="150142">MALGDLMASRFSQTSVPLVTNHCDDYASSRGEDAGDLASQRRDLETASSSYGNAAVATTSMAYLPQTIVLCELRHDAFEAPVPTGPSDNGLVSKWRPKDRMKTGYVALVLCLNISVDPPDVIKISPCARMECWIDPFSMAPQKALETIGKTLSVQYERWQPKARYKVQLDPTVDEVKKLCNTCRRYAKSERVLFHYNGHGVPKPTANGEIWLFNKSYTQYIPLPISDLDSWLKTPSIYVFDCSASGMIVNAFLELHDWNSSSSTGSVKDCILLAACEAHETLPQSAEFPADVFTSCLTTPIKMALRWFCKRSLLHESLDYSLIDKIPGRQNDRKTLLGELNWIFTAVTDTIAWNVLPHDLFQRLFRQDLLVASLFRNFLLAERIMRSANCSPISHPMLPPTHQHHMWDAWDMAAEICLSQLPSLVENPNAEFQPSPFFTEQLMAFEIWLDHGSEEKKPPEQLPIVLQVLLSQCHRFKALVLLGRFLDMGSWAVDLALSVGIFPYVLKLLQTTTPELRQILVFIWTKILALDKSCQVDLVKDGGHAYFIRFLDSMEAYPEQRAMAAFVLAVIVDGHRRGQEACIEAGVVQVCLKHLQCSMPNDGQNEPLFLQWLCLCLGKLWEDFTEAQIIGLQADAPAIYVPLLSEPQPEVRASAVFALGTLLDVGGDACRDGVGGDACRDGVAGDDECDDDDKFRAEISIVRSLLSVVSDGSPLVRAEVAVALARFAFGHKQHLKSIAAAYWKPQSNSLLNSLPSLAHVKGTINQYMPHTSILSSQIGPLTRVGNDNQSVVRDGRVSTSSPLTSSGIMHGSPLSDDSSQHSDSGMLNDVVSNGVVHHSRPKPLDNAMYSQCVLAMCTLAKDPSPCIASLGRRVLSIIGIEQVVTKPVNPSSGSRRPAEPTSSPTPSLAGLARSSSWFDMNAGHLPLTFRTPPVSPPRPSYLTGMRRVYSLEFRPHLMNSPDSGLADPLLGSAGSSGVAERSLLPQSTIYNWSCGHFSKPLLTTADDAEEMLFKREGREKFAVEHIAKCQHSSISRLNNQIAGWDTKFETGTKAALLQPFSPIVIAADENERIKIWNYEDAVLLNGFDNHNFPDKGISKLCLVNELDDSLLLVASCDGSIRIWKDYALNGKQKLVTAFSSIQGHKPGVRSLSAVVDWQQQSGYLYASGEISSIMLWDLDKEQLLNSIPSSPDCSISALSASQVHGGQFAAGFVDGSVRLYDIRTPEMLVCAKRPHTRVERVVGIGFQPGLDSGKFVSASQAGDIEFLDIRNPRDTYLTINAHRGSLTALAVHRHAPIIASGSAKQIIKVFSLEGEVLGTIRYYSTFMAQTIGPVSCLTFHPYQVLLAAGAADACVSIYTDDNAQAR</sequence>
<keyword evidence="2" id="KW-0853">WD repeat</keyword>
<name>A0ABQ9MHD8_HEVBR</name>
<dbReference type="InterPro" id="IPR004083">
    <property type="entry name" value="Raptor"/>
</dbReference>
<dbReference type="InterPro" id="IPR029347">
    <property type="entry name" value="Raptor_N"/>
</dbReference>
<organism evidence="6 7">
    <name type="scientific">Hevea brasiliensis</name>
    <name type="common">Para rubber tree</name>
    <name type="synonym">Siphonia brasiliensis</name>
    <dbReference type="NCBI Taxonomy" id="3981"/>
    <lineage>
        <taxon>Eukaryota</taxon>
        <taxon>Viridiplantae</taxon>
        <taxon>Streptophyta</taxon>
        <taxon>Embryophyta</taxon>
        <taxon>Tracheophyta</taxon>
        <taxon>Spermatophyta</taxon>
        <taxon>Magnoliopsida</taxon>
        <taxon>eudicotyledons</taxon>
        <taxon>Gunneridae</taxon>
        <taxon>Pentapetalae</taxon>
        <taxon>rosids</taxon>
        <taxon>fabids</taxon>
        <taxon>Malpighiales</taxon>
        <taxon>Euphorbiaceae</taxon>
        <taxon>Crotonoideae</taxon>
        <taxon>Micrandreae</taxon>
        <taxon>Hevea</taxon>
    </lineage>
</organism>
<evidence type="ECO:0000256" key="1">
    <source>
        <dbReference type="ARBA" id="ARBA00009257"/>
    </source>
</evidence>
<evidence type="ECO:0000256" key="2">
    <source>
        <dbReference type="ARBA" id="ARBA00022574"/>
    </source>
</evidence>
<accession>A0ABQ9MHD8</accession>
<evidence type="ECO:0000313" key="6">
    <source>
        <dbReference type="EMBL" id="KAJ9179632.1"/>
    </source>
</evidence>